<name>Q8SWG2_ENCCU</name>
<feature type="coiled-coil region" evidence="1">
    <location>
        <begin position="143"/>
        <end position="177"/>
    </location>
</feature>
<dbReference type="EMBL" id="AL590442">
    <property type="protein sequence ID" value="CAD25052.1"/>
    <property type="molecule type" value="Genomic_DNA"/>
</dbReference>
<dbReference type="KEGG" id="ecu:ECU02_0210"/>
<dbReference type="RefSeq" id="NP_584548.1">
    <property type="nucleotide sequence ID" value="NM_001040737.1"/>
</dbReference>
<evidence type="ECO:0000256" key="1">
    <source>
        <dbReference type="SAM" id="Coils"/>
    </source>
</evidence>
<evidence type="ECO:0000313" key="3">
    <source>
        <dbReference type="Proteomes" id="UP000000819"/>
    </source>
</evidence>
<organism evidence="2 3">
    <name type="scientific">Encephalitozoon cuniculi (strain GB-M1)</name>
    <name type="common">Microsporidian parasite</name>
    <dbReference type="NCBI Taxonomy" id="284813"/>
    <lineage>
        <taxon>Eukaryota</taxon>
        <taxon>Fungi</taxon>
        <taxon>Fungi incertae sedis</taxon>
        <taxon>Microsporidia</taxon>
        <taxon>Unikaryonidae</taxon>
        <taxon>Encephalitozoon</taxon>
    </lineage>
</organism>
<reference evidence="2 3" key="1">
    <citation type="journal article" date="2001" name="Nature">
        <title>Genome sequence and gene compaction of the eukaryote parasite Encephalitozoon cuniculi.</title>
        <authorList>
            <person name="Katinka M.D."/>
            <person name="Duprat S."/>
            <person name="Cornillot E."/>
            <person name="Metenier G."/>
            <person name="Thomarat F."/>
            <person name="Prensier G."/>
            <person name="Barbe V."/>
            <person name="Peyretaillade E."/>
            <person name="Brottier P."/>
            <person name="Wincker P."/>
            <person name="Delbac F."/>
            <person name="El Alaoui H."/>
            <person name="Peyret P."/>
            <person name="Saurin W."/>
            <person name="Gouy M."/>
            <person name="Weissenbach J."/>
            <person name="Vivares C.P."/>
        </authorList>
    </citation>
    <scope>NUCLEOTIDE SEQUENCE [LARGE SCALE GENOMIC DNA]</scope>
    <source>
        <strain evidence="2 3">GB-M1</strain>
    </source>
</reference>
<keyword evidence="3" id="KW-1185">Reference proteome</keyword>
<dbReference type="VEuPathDB" id="MicrosporidiaDB:ECU02_0210"/>
<dbReference type="Proteomes" id="UP000000819">
    <property type="component" value="Chromosome II"/>
</dbReference>
<dbReference type="AlphaFoldDB" id="Q8SWG2"/>
<sequence>MEEDGPRLAKMRQAYKRAIQEILKEQEKIKEILVDPNISAEDSFFVSSPKAGEICREPERDPETISKTVEDIFQNLRSRLSEAFKKKLETHDVENKLNQLDRDVLEGRTSLRDVTSEEYIKEIFESYLVDTKVGYINYVEETKMEALKRIKALKCELEKATKEVEHLKKENALYDGNYNNIIGNLSETVRNRHNL</sequence>
<dbReference type="HOGENOM" id="CLU_1415145_0_0_1"/>
<dbReference type="OrthoDB" id="2194473at2759"/>
<proteinExistence type="predicted"/>
<dbReference type="InParanoid" id="Q8SWG2"/>
<reference evidence="2 3" key="2">
    <citation type="journal article" date="2009" name="BMC Genomics">
        <title>Identification of transcriptional signals in Encephalitozoon cuniculi widespread among Microsporidia phylum: support for accurate structural genome annotation.</title>
        <authorList>
            <person name="Peyretaillade E."/>
            <person name="Goncalves O."/>
            <person name="Terrat S."/>
            <person name="Dugat-Bony E."/>
            <person name="Wincker P."/>
            <person name="Cornman R.S."/>
            <person name="Evans J.D."/>
            <person name="Delbac F."/>
            <person name="Peyret P."/>
        </authorList>
    </citation>
    <scope>NUCLEOTIDE SEQUENCE [LARGE SCALE GENOMIC DNA]</scope>
    <source>
        <strain evidence="2 3">GB-M1</strain>
    </source>
</reference>
<evidence type="ECO:0000313" key="2">
    <source>
        <dbReference type="EMBL" id="CAD25052.1"/>
    </source>
</evidence>
<protein>
    <submittedName>
        <fullName evidence="2">Uncharacterized protein</fullName>
    </submittedName>
</protein>
<gene>
    <name evidence="2" type="ordered locus">ECU02_0210</name>
</gene>
<accession>Q8SWG2</accession>
<dbReference type="OMA" id="EYENEEC"/>
<dbReference type="GeneID" id="858538"/>
<keyword evidence="1" id="KW-0175">Coiled coil</keyword>